<dbReference type="InParanoid" id="A0A078AG58"/>
<reference evidence="2 3" key="1">
    <citation type="submission" date="2014-06" db="EMBL/GenBank/DDBJ databases">
        <authorList>
            <person name="Swart Estienne"/>
        </authorList>
    </citation>
    <scope>NUCLEOTIDE SEQUENCE [LARGE SCALE GENOMIC DNA]</scope>
    <source>
        <strain evidence="2 3">130c</strain>
    </source>
</reference>
<gene>
    <name evidence="2" type="primary">Contig19256.g20416</name>
    <name evidence="2" type="ORF">STYLEM_9460</name>
</gene>
<dbReference type="PANTHER" id="PTHR15615:SF108">
    <property type="entry name" value="PROTEIN CNPPD1"/>
    <property type="match status" value="1"/>
</dbReference>
<dbReference type="GO" id="GO:0019901">
    <property type="term" value="F:protein kinase binding"/>
    <property type="evidence" value="ECO:0007669"/>
    <property type="project" value="InterPro"/>
</dbReference>
<dbReference type="InterPro" id="IPR013922">
    <property type="entry name" value="Cyclin_PHO80-like"/>
</dbReference>
<protein>
    <submittedName>
        <fullName evidence="2">Cyclin2 related protein</fullName>
    </submittedName>
</protein>
<evidence type="ECO:0000256" key="1">
    <source>
        <dbReference type="SAM" id="MobiDB-lite"/>
    </source>
</evidence>
<dbReference type="AlphaFoldDB" id="A0A078AG58"/>
<organism evidence="2 3">
    <name type="scientific">Stylonychia lemnae</name>
    <name type="common">Ciliate</name>
    <dbReference type="NCBI Taxonomy" id="5949"/>
    <lineage>
        <taxon>Eukaryota</taxon>
        <taxon>Sar</taxon>
        <taxon>Alveolata</taxon>
        <taxon>Ciliophora</taxon>
        <taxon>Intramacronucleata</taxon>
        <taxon>Spirotrichea</taxon>
        <taxon>Stichotrichia</taxon>
        <taxon>Sporadotrichida</taxon>
        <taxon>Oxytrichidae</taxon>
        <taxon>Stylonychinae</taxon>
        <taxon>Stylonychia</taxon>
    </lineage>
</organism>
<dbReference type="Gene3D" id="1.10.472.10">
    <property type="entry name" value="Cyclin-like"/>
    <property type="match status" value="1"/>
</dbReference>
<name>A0A078AG58_STYLE</name>
<keyword evidence="3" id="KW-1185">Reference proteome</keyword>
<dbReference type="PANTHER" id="PTHR15615">
    <property type="match status" value="1"/>
</dbReference>
<proteinExistence type="predicted"/>
<evidence type="ECO:0000313" key="3">
    <source>
        <dbReference type="Proteomes" id="UP000039865"/>
    </source>
</evidence>
<dbReference type="OrthoDB" id="286814at2759"/>
<dbReference type="EMBL" id="CCKQ01008992">
    <property type="protein sequence ID" value="CDW80462.1"/>
    <property type="molecule type" value="Genomic_DNA"/>
</dbReference>
<accession>A0A078AG58</accession>
<dbReference type="Proteomes" id="UP000039865">
    <property type="component" value="Unassembled WGS sequence"/>
</dbReference>
<sequence>MIKHQRSRKILQQYQKTFIEIKNLSHIVSLIAGQIDSYPQIVELTSIKFPEFNRKRENMHQNIENLLDDTSKNTIPQSSTNELSQLLENKFKILMPYIPSQCFTLAMLYIDKVTKVSTVSLMIAFKYYCETQELLRNSDFSRLIGVDCKELLSMELAFLGMLEYKTYVSHKEFVSYKKSIQLLLPKKQETEISTKIDKSGAKGKPLRKISSKQSMQSDHSHDTTISEQRLEEDMHELYTSNQHFQHDIDSSDSELFDCLENLESLF</sequence>
<feature type="region of interest" description="Disordered" evidence="1">
    <location>
        <begin position="194"/>
        <end position="226"/>
    </location>
</feature>
<evidence type="ECO:0000313" key="2">
    <source>
        <dbReference type="EMBL" id="CDW80462.1"/>
    </source>
</evidence>